<dbReference type="Proteomes" id="UP000032614">
    <property type="component" value="Plasmid pBIL"/>
</dbReference>
<organism evidence="2 4">
    <name type="scientific">Paraburkholderia fungorum</name>
    <dbReference type="NCBI Taxonomy" id="134537"/>
    <lineage>
        <taxon>Bacteria</taxon>
        <taxon>Pseudomonadati</taxon>
        <taxon>Pseudomonadota</taxon>
        <taxon>Betaproteobacteria</taxon>
        <taxon>Burkholderiales</taxon>
        <taxon>Burkholderiaceae</taxon>
        <taxon>Paraburkholderia</taxon>
    </lineage>
</organism>
<dbReference type="RefSeq" id="WP_027693554.1">
    <property type="nucleotide sequence ID" value="NZ_CADFGE010000021.1"/>
</dbReference>
<sequence length="360" mass="39823">MSTTVPTITRLSDLLPPDEIERLDKAPLQPNGTRHPTWFALHSPEPRPVDNLVRTSVPAIAQETGGETWLKDLVTRLLDFEDDSGSSSALAEIRAYGGLLEAGFQVAPIKRKNTSTPDFTVDAGDGPVTVEVFSKHQDKEQDRLVAAAHTPDGEHPYGIERSQMTVGDRTVRTSVTELTPAGRPDPTKPNDSVQANLISRVCSMKGDESQVDPERPCVLIADFTHFGGPVAAQLLDPHQTSPLIRGHLGLCSGGMWYGVYGWKEAPVFEERPAAPKRMGHDGRFRRVEKKSRLSAVLFVFHEDVVLLENPWATRPLPPLARFAFSRYPYFNLPYSIADWHPGNTQSIVEAQRSMIEAFDA</sequence>
<name>A0AAW3V3H7_9BURK</name>
<dbReference type="GeneID" id="66513306"/>
<geneLocation type="plasmid" evidence="1 3">
    <name>pBIL</name>
</geneLocation>
<reference evidence="2 4" key="2">
    <citation type="submission" date="2020-08" db="EMBL/GenBank/DDBJ databases">
        <title>Genomic Encyclopedia of Type Strains, Phase IV (KMG-V): Genome sequencing to study the core and pangenomes of soil and plant-associated prokaryotes.</title>
        <authorList>
            <person name="Whitman W."/>
        </authorList>
    </citation>
    <scope>NUCLEOTIDE SEQUENCE [LARGE SCALE GENOMIC DNA]</scope>
    <source>
        <strain evidence="2 4">SEMIA 4013</strain>
    </source>
</reference>
<evidence type="ECO:0000313" key="3">
    <source>
        <dbReference type="Proteomes" id="UP000032614"/>
    </source>
</evidence>
<dbReference type="EMBL" id="CP010024">
    <property type="protein sequence ID" value="AJZ56124.1"/>
    <property type="molecule type" value="Genomic_DNA"/>
</dbReference>
<dbReference type="KEGG" id="bfn:OI25_8073"/>
<evidence type="ECO:0000313" key="4">
    <source>
        <dbReference type="Proteomes" id="UP000518681"/>
    </source>
</evidence>
<evidence type="ECO:0000313" key="1">
    <source>
        <dbReference type="EMBL" id="AJZ56124.1"/>
    </source>
</evidence>
<dbReference type="EMBL" id="JACIIK010000011">
    <property type="protein sequence ID" value="MBB6205148.1"/>
    <property type="molecule type" value="Genomic_DNA"/>
</dbReference>
<reference evidence="1 3" key="1">
    <citation type="journal article" date="2015" name="Genome Announc.">
        <title>Complete genome sequences for 59 burkholderia isolates, both pathogenic and near neighbor.</title>
        <authorList>
            <person name="Johnson S.L."/>
            <person name="Bishop-Lilly K.A."/>
            <person name="Ladner J.T."/>
            <person name="Daligault H.E."/>
            <person name="Davenport K.W."/>
            <person name="Jaissle J."/>
            <person name="Frey K.G."/>
            <person name="Koroleva G.I."/>
            <person name="Bruce D.C."/>
            <person name="Coyne S.R."/>
            <person name="Broomall S.M."/>
            <person name="Li P.E."/>
            <person name="Teshima H."/>
            <person name="Gibbons H.S."/>
            <person name="Palacios G.F."/>
            <person name="Rosenzweig C.N."/>
            <person name="Redden C.L."/>
            <person name="Xu Y."/>
            <person name="Minogue T.D."/>
            <person name="Chain P.S."/>
        </authorList>
    </citation>
    <scope>NUCLEOTIDE SEQUENCE [LARGE SCALE GENOMIC DNA]</scope>
    <source>
        <strain evidence="1 3">ATCC BAA-463</strain>
        <plasmid evidence="1 3">pBIL</plasmid>
    </source>
</reference>
<gene>
    <name evidence="2" type="ORF">GGD69_006042</name>
    <name evidence="1" type="ORF">OI25_8073</name>
</gene>
<evidence type="ECO:0000313" key="2">
    <source>
        <dbReference type="EMBL" id="MBB6205148.1"/>
    </source>
</evidence>
<dbReference type="AlphaFoldDB" id="A0AAW3V3H7"/>
<accession>A0AAW3V3H7</accession>
<dbReference type="Proteomes" id="UP000518681">
    <property type="component" value="Unassembled WGS sequence"/>
</dbReference>
<keyword evidence="1" id="KW-0614">Plasmid</keyword>
<protein>
    <submittedName>
        <fullName evidence="2">Uncharacterized protein</fullName>
    </submittedName>
</protein>
<proteinExistence type="predicted"/>